<gene>
    <name evidence="1" type="ORF">JCM19235_2741</name>
</gene>
<name>A0A090SRS8_9VIBR</name>
<dbReference type="PANTHER" id="PTHR23416">
    <property type="entry name" value="SIALIC ACID SYNTHASE-RELATED"/>
    <property type="match status" value="1"/>
</dbReference>
<proteinExistence type="predicted"/>
<accession>A0A090SRS8</accession>
<dbReference type="PANTHER" id="PTHR23416:SF78">
    <property type="entry name" value="LIPOPOLYSACCHARIDE BIOSYNTHESIS O-ACETYL TRANSFERASE WBBJ-RELATED"/>
    <property type="match status" value="1"/>
</dbReference>
<dbReference type="SUPFAM" id="SSF51161">
    <property type="entry name" value="Trimeric LpxA-like enzymes"/>
    <property type="match status" value="1"/>
</dbReference>
<reference evidence="1 2" key="1">
    <citation type="submission" date="2014-09" db="EMBL/GenBank/DDBJ databases">
        <title>Vibrio maritimus JCM 19235. (C45) whole genome shotgun sequence.</title>
        <authorList>
            <person name="Sawabe T."/>
            <person name="Meirelles P."/>
            <person name="Nakanishi M."/>
            <person name="Sayaka M."/>
            <person name="Hattori M."/>
            <person name="Ohkuma M."/>
        </authorList>
    </citation>
    <scope>NUCLEOTIDE SEQUENCE [LARGE SCALE GENOMIC DNA]</scope>
    <source>
        <strain evidence="2">JCM19235</strain>
    </source>
</reference>
<organism evidence="1 2">
    <name type="scientific">Vibrio maritimus</name>
    <dbReference type="NCBI Taxonomy" id="990268"/>
    <lineage>
        <taxon>Bacteria</taxon>
        <taxon>Pseudomonadati</taxon>
        <taxon>Pseudomonadota</taxon>
        <taxon>Gammaproteobacteria</taxon>
        <taxon>Vibrionales</taxon>
        <taxon>Vibrionaceae</taxon>
        <taxon>Vibrio</taxon>
    </lineage>
</organism>
<dbReference type="InterPro" id="IPR011004">
    <property type="entry name" value="Trimer_LpxA-like_sf"/>
</dbReference>
<dbReference type="Gene3D" id="2.160.10.10">
    <property type="entry name" value="Hexapeptide repeat proteins"/>
    <property type="match status" value="1"/>
</dbReference>
<comment type="caution">
    <text evidence="1">The sequence shown here is derived from an EMBL/GenBank/DDBJ whole genome shotgun (WGS) entry which is preliminary data.</text>
</comment>
<evidence type="ECO:0000313" key="2">
    <source>
        <dbReference type="Proteomes" id="UP000029228"/>
    </source>
</evidence>
<dbReference type="GO" id="GO:0016740">
    <property type="term" value="F:transferase activity"/>
    <property type="evidence" value="ECO:0007669"/>
    <property type="project" value="UniProtKB-KW"/>
</dbReference>
<sequence>MTSDGHDILKDGARINQARSINIGESVWITDNVTVLKGVTVGKGAVLGINSTVTKSVGEKQVAVGNPAKVVADNIEWKASLTY</sequence>
<protein>
    <submittedName>
        <fullName evidence="1">Transferase hexapeptide repeat family</fullName>
    </submittedName>
</protein>
<dbReference type="InterPro" id="IPR051159">
    <property type="entry name" value="Hexapeptide_acetyltransf"/>
</dbReference>
<evidence type="ECO:0000313" key="1">
    <source>
        <dbReference type="EMBL" id="GAL22047.1"/>
    </source>
</evidence>
<dbReference type="Proteomes" id="UP000029228">
    <property type="component" value="Unassembled WGS sequence"/>
</dbReference>
<dbReference type="OrthoDB" id="9815592at2"/>
<dbReference type="AlphaFoldDB" id="A0A090SRS8"/>
<dbReference type="STRING" id="990268.JCM19235_2741"/>
<dbReference type="EMBL" id="BBMR01000011">
    <property type="protein sequence ID" value="GAL22047.1"/>
    <property type="molecule type" value="Genomic_DNA"/>
</dbReference>
<keyword evidence="2" id="KW-1185">Reference proteome</keyword>
<keyword evidence="1" id="KW-0808">Transferase</keyword>